<dbReference type="WBParaSite" id="HCON_00166190-00001">
    <property type="protein sequence ID" value="HCON_00166190-00001"/>
    <property type="gene ID" value="HCON_00166190"/>
</dbReference>
<dbReference type="AlphaFoldDB" id="A0A7I4Z331"/>
<evidence type="ECO:0000313" key="1">
    <source>
        <dbReference type="Proteomes" id="UP000025227"/>
    </source>
</evidence>
<reference evidence="2" key="1">
    <citation type="submission" date="2020-12" db="UniProtKB">
        <authorList>
            <consortium name="WormBaseParasite"/>
        </authorList>
    </citation>
    <scope>IDENTIFICATION</scope>
    <source>
        <strain evidence="2">MHco3</strain>
    </source>
</reference>
<dbReference type="OrthoDB" id="5865305at2759"/>
<sequence length="120" mass="14196">MQKWDEFLALQTREFKSSPAPKQELEMENDKVWRSSKATIEHHKDGYYVQLPWKEEAVFLADNKLISYKRPCLNLSKLQTIADILRQYHQTFEEQLYKGIIEKVDVCQPPTGKIVPYLSH</sequence>
<proteinExistence type="predicted"/>
<dbReference type="Proteomes" id="UP000025227">
    <property type="component" value="Unplaced"/>
</dbReference>
<accession>A0A7I4Z331</accession>
<keyword evidence="1" id="KW-1185">Reference proteome</keyword>
<name>A0A7I4Z331_HAECO</name>
<organism evidence="1 2">
    <name type="scientific">Haemonchus contortus</name>
    <name type="common">Barber pole worm</name>
    <dbReference type="NCBI Taxonomy" id="6289"/>
    <lineage>
        <taxon>Eukaryota</taxon>
        <taxon>Metazoa</taxon>
        <taxon>Ecdysozoa</taxon>
        <taxon>Nematoda</taxon>
        <taxon>Chromadorea</taxon>
        <taxon>Rhabditida</taxon>
        <taxon>Rhabditina</taxon>
        <taxon>Rhabditomorpha</taxon>
        <taxon>Strongyloidea</taxon>
        <taxon>Trichostrongylidae</taxon>
        <taxon>Haemonchus</taxon>
    </lineage>
</organism>
<protein>
    <submittedName>
        <fullName evidence="2">SH2 domain-containing protein</fullName>
    </submittedName>
</protein>
<evidence type="ECO:0000313" key="2">
    <source>
        <dbReference type="WBParaSite" id="HCON_00166190-00001"/>
    </source>
</evidence>